<reference evidence="3" key="1">
    <citation type="journal article" date="2019" name="Int. J. Syst. Evol. Microbiol.">
        <title>The Global Catalogue of Microorganisms (GCM) 10K type strain sequencing project: providing services to taxonomists for standard genome sequencing and annotation.</title>
        <authorList>
            <consortium name="The Broad Institute Genomics Platform"/>
            <consortium name="The Broad Institute Genome Sequencing Center for Infectious Disease"/>
            <person name="Wu L."/>
            <person name="Ma J."/>
        </authorList>
    </citation>
    <scope>NUCLEOTIDE SEQUENCE [LARGE SCALE GENOMIC DNA]</scope>
    <source>
        <strain evidence="3">TISTR 1906</strain>
    </source>
</reference>
<keyword evidence="1" id="KW-0472">Membrane</keyword>
<accession>A0ABW5UI96</accession>
<evidence type="ECO:0000313" key="2">
    <source>
        <dbReference type="EMBL" id="MFD2752945.1"/>
    </source>
</evidence>
<keyword evidence="1" id="KW-0812">Transmembrane</keyword>
<gene>
    <name evidence="2" type="ORF">ACFSW6_02520</name>
</gene>
<name>A0ABW5UI96_9BURK</name>
<evidence type="ECO:0008006" key="4">
    <source>
        <dbReference type="Google" id="ProtNLM"/>
    </source>
</evidence>
<comment type="caution">
    <text evidence="2">The sequence shown here is derived from an EMBL/GenBank/DDBJ whole genome shotgun (WGS) entry which is preliminary data.</text>
</comment>
<evidence type="ECO:0000256" key="1">
    <source>
        <dbReference type="SAM" id="Phobius"/>
    </source>
</evidence>
<organism evidence="2 3">
    <name type="scientific">Comamonas terrae</name>
    <dbReference type="NCBI Taxonomy" id="673548"/>
    <lineage>
        <taxon>Bacteria</taxon>
        <taxon>Pseudomonadati</taxon>
        <taxon>Pseudomonadota</taxon>
        <taxon>Betaproteobacteria</taxon>
        <taxon>Burkholderiales</taxon>
        <taxon>Comamonadaceae</taxon>
        <taxon>Comamonas</taxon>
    </lineage>
</organism>
<protein>
    <recommendedName>
        <fullName evidence="4">Toxin CptA</fullName>
    </recommendedName>
</protein>
<proteinExistence type="predicted"/>
<dbReference type="RefSeq" id="WP_157081835.1">
    <property type="nucleotide sequence ID" value="NZ_BCNT01000003.1"/>
</dbReference>
<keyword evidence="3" id="KW-1185">Reference proteome</keyword>
<evidence type="ECO:0000313" key="3">
    <source>
        <dbReference type="Proteomes" id="UP001597463"/>
    </source>
</evidence>
<dbReference type="EMBL" id="JBHUMV010000001">
    <property type="protein sequence ID" value="MFD2752945.1"/>
    <property type="molecule type" value="Genomic_DNA"/>
</dbReference>
<dbReference type="Proteomes" id="UP001597463">
    <property type="component" value="Unassembled WGS sequence"/>
</dbReference>
<keyword evidence="1" id="KW-1133">Transmembrane helix</keyword>
<feature type="transmembrane region" description="Helical" evidence="1">
    <location>
        <begin position="20"/>
        <end position="40"/>
    </location>
</feature>
<sequence>MTTRYRPPAVAYAAQRPHWAGKAAIVCWLGLAAVMLGWAAQPQASALQQGLAGLCLLWASLALRHQHRLWPAGCLLWDGECWTLGLDASEGAAEPAGVLLHVALDGGSWLWIEACAIGDGPGKGLRRKVYRLYLCESQNPGRWGDLRRAVYSPVAPMPEPG</sequence>